<organism evidence="1">
    <name type="scientific">Eimeria tenella</name>
    <name type="common">Coccidian parasite</name>
    <dbReference type="NCBI Taxonomy" id="5802"/>
    <lineage>
        <taxon>Eukaryota</taxon>
        <taxon>Sar</taxon>
        <taxon>Alveolata</taxon>
        <taxon>Apicomplexa</taxon>
        <taxon>Conoidasida</taxon>
        <taxon>Coccidia</taxon>
        <taxon>Eucoccidiorida</taxon>
        <taxon>Eimeriorina</taxon>
        <taxon>Eimeriidae</taxon>
        <taxon>Eimeria</taxon>
    </lineage>
</organism>
<evidence type="ECO:0000313" key="1">
    <source>
        <dbReference type="EMBL" id="AET50724.1"/>
    </source>
</evidence>
<dbReference type="EMBL" id="JN987501">
    <property type="protein sequence ID" value="AET50724.1"/>
    <property type="molecule type" value="mRNA"/>
</dbReference>
<sequence>MKLSRRVEVVCNCCVSEGVAMQVFRDENFRPNVYASKCMHSSTPVAQKRTLDFPSVSTVNARKVLIIGLWRAGTDDMAREITGT</sequence>
<proteinExistence type="evidence at transcript level"/>
<name>H9B9R4_EIMTE</name>
<accession>H9B9R4</accession>
<reference evidence="1" key="1">
    <citation type="journal article" date="2012" name="BMC Genomics">
        <title>Characterisation of full-length cDNA sequences provides insights into the Eimeria tenella transcriptome.</title>
        <authorList>
            <person name="Amiruddin N."/>
            <person name="Lee X.W."/>
            <person name="Blake D.P."/>
            <person name="Suzuki Y."/>
            <person name="Tay Y.L."/>
            <person name="Lim L.S."/>
            <person name="Tomley F.M."/>
            <person name="Watanabe J."/>
            <person name="Sugimoto C."/>
            <person name="Wan K.L."/>
        </authorList>
    </citation>
    <scope>NUCLEOTIDE SEQUENCE</scope>
    <source>
        <strain evidence="1">Houghton</strain>
    </source>
</reference>
<protein>
    <submittedName>
        <fullName evidence="1">Uncharacterized protein</fullName>
    </submittedName>
</protein>
<dbReference type="AlphaFoldDB" id="H9B9R4"/>